<dbReference type="Proteomes" id="UP000001441">
    <property type="component" value="Chromosome"/>
</dbReference>
<dbReference type="RefSeq" id="WP_012970115.1">
    <property type="nucleotide sequence ID" value="NC_013851.1"/>
</dbReference>
<keyword evidence="2" id="KW-1185">Reference proteome</keyword>
<proteinExistence type="predicted"/>
<organism evidence="1 2">
    <name type="scientific">Allochromatium vinosum (strain ATCC 17899 / DSM 180 / NBRC 103801 / NCIMB 10441 / D)</name>
    <name type="common">Chromatium vinosum</name>
    <dbReference type="NCBI Taxonomy" id="572477"/>
    <lineage>
        <taxon>Bacteria</taxon>
        <taxon>Pseudomonadati</taxon>
        <taxon>Pseudomonadota</taxon>
        <taxon>Gammaproteobacteria</taxon>
        <taxon>Chromatiales</taxon>
        <taxon>Chromatiaceae</taxon>
        <taxon>Allochromatium</taxon>
    </lineage>
</organism>
<evidence type="ECO:0008006" key="3">
    <source>
        <dbReference type="Google" id="ProtNLM"/>
    </source>
</evidence>
<dbReference type="KEGG" id="alv:Alvin_0893"/>
<gene>
    <name evidence="1" type="ordered locus">Alvin_0893</name>
</gene>
<reference evidence="1 2" key="1">
    <citation type="journal article" date="2011" name="Stand. Genomic Sci.">
        <title>Complete genome sequence of Allochromatium vinosum DSM 180(T).</title>
        <authorList>
            <person name="Weissgerber T."/>
            <person name="Zigann R."/>
            <person name="Bruce D."/>
            <person name="Chang Y.J."/>
            <person name="Detter J.C."/>
            <person name="Han C."/>
            <person name="Hauser L."/>
            <person name="Jeffries C.D."/>
            <person name="Land M."/>
            <person name="Munk A.C."/>
            <person name="Tapia R."/>
            <person name="Dahl C."/>
        </authorList>
    </citation>
    <scope>NUCLEOTIDE SEQUENCE [LARGE SCALE GENOMIC DNA]</scope>
    <source>
        <strain evidence="2">ATCC 17899 / DSM 180 / NBRC 103801 / NCIMB 10441 / D</strain>
    </source>
</reference>
<dbReference type="OrthoDB" id="6064844at2"/>
<protein>
    <recommendedName>
        <fullName evidence="3">DNA-binding protein</fullName>
    </recommendedName>
</protein>
<evidence type="ECO:0000313" key="2">
    <source>
        <dbReference type="Proteomes" id="UP000001441"/>
    </source>
</evidence>
<dbReference type="eggNOG" id="ENOG502ZH3J">
    <property type="taxonomic scope" value="Bacteria"/>
</dbReference>
<evidence type="ECO:0000313" key="1">
    <source>
        <dbReference type="EMBL" id="ADC61839.1"/>
    </source>
</evidence>
<dbReference type="STRING" id="572477.Alvin_0893"/>
<dbReference type="EMBL" id="CP001896">
    <property type="protein sequence ID" value="ADC61839.1"/>
    <property type="molecule type" value="Genomic_DNA"/>
</dbReference>
<name>D3RR11_ALLVD</name>
<accession>D3RR11</accession>
<dbReference type="HOGENOM" id="CLU_2490943_0_0_6"/>
<sequence>MPAIAHRDTTASANSSTAPSQWRSIGALAERLNAGAKRPTFTEYSLRHYIRNAHRNGLAPAVKRLGRKILVNEDAFIAWLNSREAA</sequence>
<dbReference type="AlphaFoldDB" id="D3RR11"/>